<evidence type="ECO:0000259" key="13">
    <source>
        <dbReference type="SMART" id="SM00322"/>
    </source>
</evidence>
<dbReference type="GO" id="GO:0004532">
    <property type="term" value="F:RNA exonuclease activity"/>
    <property type="evidence" value="ECO:0007669"/>
    <property type="project" value="UniProtKB-UniRule"/>
</dbReference>
<keyword evidence="10 12" id="KW-0238">DNA-binding</keyword>
<comment type="function">
    <text evidence="12">Terminates transcription on the whole genome. Termination is linked to FttA-mediated RNA cleavage and does not require NTP hydrolysis. Cleaves endonucleolytically at the RNA exit channel of RNA polymerase (RNAP); the 5'-3' exonuclease activity of this protein degrades the nascent RNA released from RNAP.</text>
</comment>
<dbReference type="HAMAP" id="MF_00870">
    <property type="entry name" value="FttA"/>
    <property type="match status" value="1"/>
</dbReference>
<evidence type="ECO:0000256" key="4">
    <source>
        <dbReference type="ARBA" id="ARBA00022759"/>
    </source>
</evidence>
<dbReference type="PANTHER" id="PTHR11203:SF51">
    <property type="entry name" value="CLEAVAGE AND POLYADENYLATION SPECIFICITY FACTOR"/>
    <property type="match status" value="1"/>
</dbReference>
<feature type="binding site" evidence="12">
    <location>
        <position position="353"/>
    </location>
    <ligand>
        <name>Zn(2+)</name>
        <dbReference type="ChEBI" id="CHEBI:29105"/>
        <label>2</label>
    </ligand>
</feature>
<evidence type="ECO:0000259" key="14">
    <source>
        <dbReference type="SMART" id="SM00849"/>
    </source>
</evidence>
<evidence type="ECO:0000256" key="1">
    <source>
        <dbReference type="ARBA" id="ARBA00022472"/>
    </source>
</evidence>
<dbReference type="AlphaFoldDB" id="A0A9Y1BJK0"/>
<gene>
    <name evidence="12" type="primary">fttA</name>
    <name evidence="16" type="ORF">K9W45_09635</name>
</gene>
<dbReference type="GO" id="GO:0003677">
    <property type="term" value="F:DNA binding"/>
    <property type="evidence" value="ECO:0007669"/>
    <property type="project" value="UniProtKB-KW"/>
</dbReference>
<evidence type="ECO:0000256" key="2">
    <source>
        <dbReference type="ARBA" id="ARBA00022722"/>
    </source>
</evidence>
<dbReference type="GO" id="GO:0006353">
    <property type="term" value="P:DNA-templated transcription termination"/>
    <property type="evidence" value="ECO:0007669"/>
    <property type="project" value="UniProtKB-UniRule"/>
</dbReference>
<keyword evidence="8 12" id="KW-0694">RNA-binding</keyword>
<evidence type="ECO:0000256" key="8">
    <source>
        <dbReference type="ARBA" id="ARBA00022884"/>
    </source>
</evidence>
<feature type="region of interest" description="KHa" evidence="12">
    <location>
        <begin position="4"/>
        <end position="71"/>
    </location>
</feature>
<keyword evidence="7 12" id="KW-0269">Exonuclease</keyword>
<keyword evidence="6 12" id="KW-0862">Zinc</keyword>
<dbReference type="PANTHER" id="PTHR11203">
    <property type="entry name" value="CLEAVAGE AND POLYADENYLATION SPECIFICITY FACTOR FAMILY MEMBER"/>
    <property type="match status" value="1"/>
</dbReference>
<evidence type="ECO:0000256" key="12">
    <source>
        <dbReference type="HAMAP-Rule" id="MF_00870"/>
    </source>
</evidence>
<dbReference type="PROSITE" id="PS50084">
    <property type="entry name" value="KH_TYPE_1"/>
    <property type="match status" value="1"/>
</dbReference>
<feature type="binding site" evidence="12">
    <location>
        <position position="248"/>
    </location>
    <ligand>
        <name>Zn(2+)</name>
        <dbReference type="ChEBI" id="CHEBI:29105"/>
        <label>2</label>
    </ligand>
</feature>
<dbReference type="CDD" id="cd22532">
    <property type="entry name" value="KH-II_CPSF_arch_rpt1"/>
    <property type="match status" value="1"/>
</dbReference>
<dbReference type="GO" id="GO:0003723">
    <property type="term" value="F:RNA binding"/>
    <property type="evidence" value="ECO:0007669"/>
    <property type="project" value="UniProtKB-UniRule"/>
</dbReference>
<protein>
    <recommendedName>
        <fullName evidence="12">Transcription termination factor FttA</fullName>
        <ecNumber evidence="12">3.1.-.-</ecNumber>
    </recommendedName>
</protein>
<dbReference type="Gene3D" id="3.30.300.20">
    <property type="match status" value="1"/>
</dbReference>
<sequence length="636" mass="71871">MSYKEVLDEISESIKKELPPKSGVTTIEFEGPEVAVYSKNPQILVEDETLVRKLAKKLRKRIVIRSDPKVRLPKDEATYYVQNLIGEESNITTIDFDDSLGEIIIEADKPGVIIGKSGETLRKIISETFWRPRVQRTPPIESKVIKTIRHVLQEDAKRRQEILRMIGKRIHRPLIYRNDTIRVTGLGGFGEVGRSSALVQTGESRVLVDCGISVGAQTPQNTFPRFDFPEFDIEELDAVVVSHAHLDHSGFVPYLFKYGYKGPVYATKPTRDLMTMLQIDYLDVASKEGKLQPYSQKEIRETVLHTIVLDFNEVTDIAPDLRLTFYHAGHIVGSAIPHLHVGEGLYNIAFAQDIKYARSRLLDPATVRFPRLETLFIESTYGNPNDTLPSRAESEKQLEDVIVETVKRGGKILIPVLAVGRAQEILLVLEEMMRTEKIPLIPVYTDGMIREATAIVSAHPEALSKSVRDRIFHDGENPFLAEQFNHVSSQEERERIVLGDPAIILATSGMLNGGPSVYYFKELCEDEKNALVFVSYQGKGTLGSRIQKGITEVQMFEDGKTIMYHIMMQVHSISGFTGHSDRRELENYIRKVTPKPERYVMIHGESTKVVKLASWAYKTVRKNCLSPSNGTTIRLH</sequence>
<feature type="region of interest" description="Metallo-beta-lactamase C-terminus" evidence="12">
    <location>
        <begin position="578"/>
        <end position="636"/>
    </location>
</feature>
<dbReference type="Gene3D" id="3.60.15.10">
    <property type="entry name" value="Ribonuclease Z/Hydroxyacylglutathione hydrolase-like"/>
    <property type="match status" value="1"/>
</dbReference>
<dbReference type="Proteomes" id="UP001201020">
    <property type="component" value="Chromosome"/>
</dbReference>
<keyword evidence="9 12" id="KW-0805">Transcription regulation</keyword>
<dbReference type="Pfam" id="PF16661">
    <property type="entry name" value="Lactamase_B_6"/>
    <property type="match status" value="1"/>
</dbReference>
<evidence type="ECO:0000256" key="6">
    <source>
        <dbReference type="ARBA" id="ARBA00022833"/>
    </source>
</evidence>
<evidence type="ECO:0000256" key="10">
    <source>
        <dbReference type="ARBA" id="ARBA00023125"/>
    </source>
</evidence>
<dbReference type="NCBIfam" id="TIGR03675">
    <property type="entry name" value="arCOG00543"/>
    <property type="match status" value="1"/>
</dbReference>
<feature type="region of interest" description="KHb" evidence="12">
    <location>
        <begin position="72"/>
        <end position="139"/>
    </location>
</feature>
<dbReference type="GO" id="GO:0008270">
    <property type="term" value="F:zinc ion binding"/>
    <property type="evidence" value="ECO:0007669"/>
    <property type="project" value="UniProtKB-UniRule"/>
</dbReference>
<keyword evidence="1 12" id="KW-0806">Transcription termination</keyword>
<dbReference type="InterPro" id="IPR004087">
    <property type="entry name" value="KH_dom"/>
</dbReference>
<dbReference type="GO" id="GO:0004521">
    <property type="term" value="F:RNA endonuclease activity"/>
    <property type="evidence" value="ECO:0007669"/>
    <property type="project" value="UniProtKB-UniRule"/>
</dbReference>
<feature type="binding site" evidence="12">
    <location>
        <position position="353"/>
    </location>
    <ligand>
        <name>Zn(2+)</name>
        <dbReference type="ChEBI" id="CHEBI:29105"/>
        <label>1</label>
    </ligand>
</feature>
<dbReference type="CDD" id="cd16295">
    <property type="entry name" value="TTHA0252-CPSF-like_MBL-fold"/>
    <property type="match status" value="1"/>
</dbReference>
<dbReference type="Pfam" id="PF07521">
    <property type="entry name" value="RMMBL"/>
    <property type="match status" value="1"/>
</dbReference>
<feature type="binding site" evidence="12">
    <location>
        <position position="603"/>
    </location>
    <ligand>
        <name>Zn(2+)</name>
        <dbReference type="ChEBI" id="CHEBI:29105"/>
        <label>2</label>
    </ligand>
</feature>
<dbReference type="InterPro" id="IPR011108">
    <property type="entry name" value="RMMBL"/>
</dbReference>
<keyword evidence="5 12" id="KW-0378">Hydrolase</keyword>
<dbReference type="Pfam" id="PF10996">
    <property type="entry name" value="Beta-Casp"/>
    <property type="match status" value="1"/>
</dbReference>
<dbReference type="InterPro" id="IPR009019">
    <property type="entry name" value="KH_sf_prok-type"/>
</dbReference>
<comment type="cofactor">
    <cofactor evidence="12">
        <name>Zn(2+)</name>
        <dbReference type="ChEBI" id="CHEBI:29105"/>
    </cofactor>
    <text evidence="12">Binds 2 Zn(2+) ions, which are required for nuclease activity.</text>
</comment>
<dbReference type="SMART" id="SM01027">
    <property type="entry name" value="Beta-Casp"/>
    <property type="match status" value="1"/>
</dbReference>
<dbReference type="InterPro" id="IPR001279">
    <property type="entry name" value="Metallo-B-lactamas"/>
</dbReference>
<dbReference type="SMART" id="SM00322">
    <property type="entry name" value="KH"/>
    <property type="match status" value="1"/>
</dbReference>
<keyword evidence="4 12" id="KW-0255">Endonuclease</keyword>
<feature type="binding site" evidence="12">
    <location>
        <position position="330"/>
    </location>
    <ligand>
        <name>Zn(2+)</name>
        <dbReference type="ChEBI" id="CHEBI:29105"/>
        <label>1</label>
    </ligand>
</feature>
<feature type="binding site" evidence="12">
    <location>
        <position position="243"/>
    </location>
    <ligand>
        <name>Zn(2+)</name>
        <dbReference type="ChEBI" id="CHEBI:29105"/>
        <label>1</label>
    </ligand>
</feature>
<evidence type="ECO:0000256" key="9">
    <source>
        <dbReference type="ARBA" id="ARBA00023015"/>
    </source>
</evidence>
<evidence type="ECO:0000256" key="5">
    <source>
        <dbReference type="ARBA" id="ARBA00022801"/>
    </source>
</evidence>
<evidence type="ECO:0000259" key="15">
    <source>
        <dbReference type="SMART" id="SM01027"/>
    </source>
</evidence>
<feature type="region of interest" description="Metallo-beta-lactamase N-terminus" evidence="12">
    <location>
        <begin position="180"/>
        <end position="384"/>
    </location>
</feature>
<dbReference type="Gene3D" id="3.40.50.10890">
    <property type="match status" value="1"/>
</dbReference>
<feature type="domain" description="Beta-Casp" evidence="15">
    <location>
        <begin position="422"/>
        <end position="546"/>
    </location>
</feature>
<name>A0A9Y1BJK0_9ARCH</name>
<proteinExistence type="inferred from homology"/>
<dbReference type="SUPFAM" id="SSF54814">
    <property type="entry name" value="Prokaryotic type KH domain (KH-domain type II)"/>
    <property type="match status" value="1"/>
</dbReference>
<evidence type="ECO:0000256" key="7">
    <source>
        <dbReference type="ARBA" id="ARBA00022839"/>
    </source>
</evidence>
<evidence type="ECO:0000256" key="3">
    <source>
        <dbReference type="ARBA" id="ARBA00022723"/>
    </source>
</evidence>
<dbReference type="SUPFAM" id="SSF56281">
    <property type="entry name" value="Metallo-hydrolase/oxidoreductase"/>
    <property type="match status" value="1"/>
</dbReference>
<feature type="domain" description="K Homology" evidence="13">
    <location>
        <begin position="97"/>
        <end position="168"/>
    </location>
</feature>
<reference evidence="16" key="1">
    <citation type="journal article" date="2022" name="Nat. Microbiol.">
        <title>Unique mobile elements and scalable gene flow at the prokaryote-eukaryote boundary revealed by circularized Asgard archaea genomes.</title>
        <authorList>
            <person name="Wu F."/>
            <person name="Speth D.R."/>
            <person name="Philosof A."/>
            <person name="Cremiere A."/>
            <person name="Narayanan A."/>
            <person name="Barco R.A."/>
            <person name="Connon S.A."/>
            <person name="Amend J.P."/>
            <person name="Antoshechkin I.A."/>
            <person name="Orphan V.J."/>
        </authorList>
    </citation>
    <scope>NUCLEOTIDE SEQUENCE</scope>
    <source>
        <strain evidence="16">PM71</strain>
    </source>
</reference>
<feature type="binding site" evidence="12">
    <location>
        <position position="247"/>
    </location>
    <ligand>
        <name>Zn(2+)</name>
        <dbReference type="ChEBI" id="CHEBI:29105"/>
        <label>2</label>
    </ligand>
</feature>
<dbReference type="Gene3D" id="3.30.300.230">
    <property type="match status" value="1"/>
</dbReference>
<dbReference type="InterPro" id="IPR050698">
    <property type="entry name" value="MBL"/>
</dbReference>
<dbReference type="InterPro" id="IPR036866">
    <property type="entry name" value="RibonucZ/Hydroxyglut_hydro"/>
</dbReference>
<dbReference type="InterPro" id="IPR015946">
    <property type="entry name" value="KH_dom-like_a/b"/>
</dbReference>
<dbReference type="EMBL" id="CP084166">
    <property type="protein sequence ID" value="UJG40095.1"/>
    <property type="molecule type" value="Genomic_DNA"/>
</dbReference>
<dbReference type="InterPro" id="IPR022712">
    <property type="entry name" value="Beta_Casp"/>
</dbReference>
<keyword evidence="3 12" id="KW-0479">Metal-binding</keyword>
<feature type="binding site" evidence="12">
    <location>
        <position position="245"/>
    </location>
    <ligand>
        <name>Zn(2+)</name>
        <dbReference type="ChEBI" id="CHEBI:29105"/>
        <label>1</label>
    </ligand>
</feature>
<dbReference type="Pfam" id="PF17214">
    <property type="entry name" value="KH_TffA"/>
    <property type="match status" value="1"/>
</dbReference>
<keyword evidence="11" id="KW-0804">Transcription</keyword>
<comment type="subunit">
    <text evidence="12">Homodimer. Interacts with RNA polymerase (RNAP), interacts with the Spt4-Spt5 complex.</text>
</comment>
<dbReference type="SMART" id="SM00849">
    <property type="entry name" value="Lactamase_B"/>
    <property type="match status" value="1"/>
</dbReference>
<dbReference type="InterPro" id="IPR019975">
    <property type="entry name" value="aCPSF1"/>
</dbReference>
<keyword evidence="2 12" id="KW-0540">Nuclease</keyword>
<accession>A0A9Y1BJK0</accession>
<dbReference type="EC" id="3.1.-.-" evidence="12"/>
<organism evidence="16">
    <name type="scientific">Candidatus Heimdallarchaeum aukensis</name>
    <dbReference type="NCBI Taxonomy" id="2876573"/>
    <lineage>
        <taxon>Archaea</taxon>
        <taxon>Promethearchaeati</taxon>
        <taxon>Candidatus Heimdallarchaeota</taxon>
        <taxon>Candidatus Heimdallarchaeia (ex Rinke et al. 2021) (nom. nud.)</taxon>
        <taxon>Candidatus Heimdallarchaeales</taxon>
        <taxon>Candidatus Heimdallarchaeaceae</taxon>
        <taxon>Candidatus Heimdallarchaeum</taxon>
    </lineage>
</organism>
<comment type="similarity">
    <text evidence="12">Belongs to the metallo-beta-lactamase superfamily. RNA-metabolizing metallo-beta-lactamase-like family. FttA subfamily.</text>
</comment>
<evidence type="ECO:0000313" key="16">
    <source>
        <dbReference type="EMBL" id="UJG40095.1"/>
    </source>
</evidence>
<comment type="caution">
    <text evidence="12">Lacks conserved residue(s) required for the propagation of feature annotation.</text>
</comment>
<feature type="domain" description="Metallo-beta-lactamase" evidence="14">
    <location>
        <begin position="193"/>
        <end position="406"/>
    </location>
</feature>
<dbReference type="InterPro" id="IPR033769">
    <property type="entry name" value="TffA_KH"/>
</dbReference>
<evidence type="ECO:0000256" key="11">
    <source>
        <dbReference type="ARBA" id="ARBA00023163"/>
    </source>
</evidence>